<accession>A0A418VHP9</accession>
<comment type="caution">
    <text evidence="2">The sequence shown here is derived from an EMBL/GenBank/DDBJ whole genome shotgun (WGS) entry which is preliminary data.</text>
</comment>
<evidence type="ECO:0000313" key="3">
    <source>
        <dbReference type="Proteomes" id="UP000286287"/>
    </source>
</evidence>
<name>A0A418VHP9_9DEIO</name>
<dbReference type="EMBL" id="QYUJ01000004">
    <property type="protein sequence ID" value="RJF75671.1"/>
    <property type="molecule type" value="Genomic_DNA"/>
</dbReference>
<sequence length="341" mass="39724">MTFGQVEGQVCFPLARQDVWKRFAVQQPSEADIEALCLSYGYLVMPGHSNNDKEQAYFFWAWELRLLWIVARLSDLLRQPRKNTLNDEVRAILTFEDIYRYRQLNPFKNLLLASPKTAVREERQQVLIYSSENHEQEISSEKELQSWHAQDWVLNADGETVCEDDQTEHPNAEAVPDYESMKKEFEQGLKPSTKVMRYKKKQDLQDAYQYFDWKEDDLQIGIQKVISSYTADISIDIDLPSRQLRLMPKTLLAGLWLQFSLWVLKGKHDVLSLCPHCGRIVWKRKGTKHCSDACKMALHRANQAEQSDTKVSLPRHNQPRKHPNRAPSQQADKSENSVFKA</sequence>
<protein>
    <submittedName>
        <fullName evidence="2">Uncharacterized protein</fullName>
    </submittedName>
</protein>
<reference evidence="2 3" key="1">
    <citation type="submission" date="2018-09" db="EMBL/GenBank/DDBJ databases">
        <authorList>
            <person name="Zhu H."/>
        </authorList>
    </citation>
    <scope>NUCLEOTIDE SEQUENCE [LARGE SCALE GENOMIC DNA]</scope>
    <source>
        <strain evidence="2 3">K2S05-167</strain>
    </source>
</reference>
<organism evidence="2 3">
    <name type="scientific">Deinococcus cavernae</name>
    <dbReference type="NCBI Taxonomy" id="2320857"/>
    <lineage>
        <taxon>Bacteria</taxon>
        <taxon>Thermotogati</taxon>
        <taxon>Deinococcota</taxon>
        <taxon>Deinococci</taxon>
        <taxon>Deinococcales</taxon>
        <taxon>Deinococcaceae</taxon>
        <taxon>Deinococcus</taxon>
    </lineage>
</organism>
<gene>
    <name evidence="2" type="ORF">D3875_01080</name>
</gene>
<dbReference type="Proteomes" id="UP000286287">
    <property type="component" value="Unassembled WGS sequence"/>
</dbReference>
<feature type="region of interest" description="Disordered" evidence="1">
    <location>
        <begin position="303"/>
        <end position="341"/>
    </location>
</feature>
<dbReference type="AlphaFoldDB" id="A0A418VHP9"/>
<proteinExistence type="predicted"/>
<keyword evidence="3" id="KW-1185">Reference proteome</keyword>
<evidence type="ECO:0000313" key="2">
    <source>
        <dbReference type="EMBL" id="RJF75671.1"/>
    </source>
</evidence>
<evidence type="ECO:0000256" key="1">
    <source>
        <dbReference type="SAM" id="MobiDB-lite"/>
    </source>
</evidence>